<gene>
    <name evidence="2" type="ORF">E1267_33855</name>
</gene>
<protein>
    <submittedName>
        <fullName evidence="2">Uncharacterized protein</fullName>
    </submittedName>
</protein>
<evidence type="ECO:0000313" key="2">
    <source>
        <dbReference type="EMBL" id="TDC00726.1"/>
    </source>
</evidence>
<comment type="caution">
    <text evidence="2">The sequence shown here is derived from an EMBL/GenBank/DDBJ whole genome shotgun (WGS) entry which is preliminary data.</text>
</comment>
<dbReference type="EMBL" id="SMJZ01000179">
    <property type="protein sequence ID" value="TDC00726.1"/>
    <property type="molecule type" value="Genomic_DNA"/>
</dbReference>
<dbReference type="Proteomes" id="UP000295157">
    <property type="component" value="Unassembled WGS sequence"/>
</dbReference>
<proteinExistence type="predicted"/>
<evidence type="ECO:0000313" key="3">
    <source>
        <dbReference type="Proteomes" id="UP000295157"/>
    </source>
</evidence>
<keyword evidence="1" id="KW-1133">Transmembrane helix</keyword>
<reference evidence="2 3" key="1">
    <citation type="submission" date="2019-02" db="EMBL/GenBank/DDBJ databases">
        <title>Draft genome sequences of novel Actinobacteria.</title>
        <authorList>
            <person name="Sahin N."/>
            <person name="Ay H."/>
            <person name="Saygin H."/>
        </authorList>
    </citation>
    <scope>NUCLEOTIDE SEQUENCE [LARGE SCALE GENOMIC DNA]</scope>
    <source>
        <strain evidence="2 3">KC201</strain>
    </source>
</reference>
<keyword evidence="3" id="KW-1185">Reference proteome</keyword>
<organism evidence="2 3">
    <name type="scientific">Nonomuraea longispora</name>
    <dbReference type="NCBI Taxonomy" id="1848320"/>
    <lineage>
        <taxon>Bacteria</taxon>
        <taxon>Bacillati</taxon>
        <taxon>Actinomycetota</taxon>
        <taxon>Actinomycetes</taxon>
        <taxon>Streptosporangiales</taxon>
        <taxon>Streptosporangiaceae</taxon>
        <taxon>Nonomuraea</taxon>
    </lineage>
</organism>
<dbReference type="OrthoDB" id="3538855at2"/>
<dbReference type="RefSeq" id="WP_132338708.1">
    <property type="nucleotide sequence ID" value="NZ_SMJZ01000179.1"/>
</dbReference>
<accession>A0A4V2XIZ6</accession>
<keyword evidence="1" id="KW-0472">Membrane</keyword>
<feature type="transmembrane region" description="Helical" evidence="1">
    <location>
        <begin position="36"/>
        <end position="57"/>
    </location>
</feature>
<name>A0A4V2XIZ6_9ACTN</name>
<evidence type="ECO:0000256" key="1">
    <source>
        <dbReference type="SAM" id="Phobius"/>
    </source>
</evidence>
<sequence length="78" mass="8421">MSVPLSISRTRIKLVAIALLTVAAPAFEATVWLTLALTLMCFAIPLAVAVLGGADLVRELFLLPRRPIPSATRKDNHQ</sequence>
<keyword evidence="1" id="KW-0812">Transmembrane</keyword>
<dbReference type="AlphaFoldDB" id="A0A4V2XIZ6"/>